<dbReference type="OrthoDB" id="10257471at2759"/>
<dbReference type="InParanoid" id="A0A168SV67"/>
<dbReference type="EMBL" id="LT554985">
    <property type="protein sequence ID" value="SAM08995.1"/>
    <property type="molecule type" value="Genomic_DNA"/>
</dbReference>
<accession>A0A168SV67</accession>
<sequence length="352" mass="40140">MTHLWQFPLEVVKLIVAHIDTHKDLYQWALVSKRFHIIVTPQLWHAPLGNQSLIFGTAYSLLDCLRLGHDRQLGHHIRKLKFGRSDVLQYVIQLLGHTPLLEELSLRRLAVRKQDIQWITQHCPRLQLLQLWATYITNDTIGSLGDLCYLHHLELVSCTRLTAQALRTVEHCPLTTLLLHDCTLAIDHHSAIYIQRLTQLTRLELTTPYGGTTRKFMNHLFPPTTTVLPLLQHFFINGSPDDPIDDSVLVPFIKSHPLLTDLTIANCRITQTTLAALGTHLPRLLRLDISSTGGAPLPFPDVRGLIQTCAHLVMLRLNRTDLDPQSFAGLEYSFKWVRAELHAVDLERIRSA</sequence>
<dbReference type="OMA" id="ANCRITQ"/>
<dbReference type="PANTHER" id="PTHR38926">
    <property type="entry name" value="F-BOX DOMAIN CONTAINING PROTEIN, EXPRESSED"/>
    <property type="match status" value="1"/>
</dbReference>
<evidence type="ECO:0000313" key="2">
    <source>
        <dbReference type="Proteomes" id="UP000078561"/>
    </source>
</evidence>
<dbReference type="Gene3D" id="3.80.10.10">
    <property type="entry name" value="Ribonuclease Inhibitor"/>
    <property type="match status" value="1"/>
</dbReference>
<dbReference type="Proteomes" id="UP000078561">
    <property type="component" value="Unassembled WGS sequence"/>
</dbReference>
<keyword evidence="2" id="KW-1185">Reference proteome</keyword>
<evidence type="ECO:0000313" key="1">
    <source>
        <dbReference type="EMBL" id="SAM08995.1"/>
    </source>
</evidence>
<name>A0A168SV67_ABSGL</name>
<evidence type="ECO:0008006" key="3">
    <source>
        <dbReference type="Google" id="ProtNLM"/>
    </source>
</evidence>
<dbReference type="InterPro" id="IPR032675">
    <property type="entry name" value="LRR_dom_sf"/>
</dbReference>
<gene>
    <name evidence="1" type="primary">ABSGL_14669.1 scaffold 14966</name>
</gene>
<protein>
    <recommendedName>
        <fullName evidence="3">F-box domain-containing protein</fullName>
    </recommendedName>
</protein>
<dbReference type="STRING" id="4829.A0A168SV67"/>
<proteinExistence type="predicted"/>
<dbReference type="AlphaFoldDB" id="A0A168SV67"/>
<dbReference type="PANTHER" id="PTHR38926:SF80">
    <property type="entry name" value="F-BOX DOMAIN, LEUCINE-RICH REPEAT DOMAIN SUPERFAMILY"/>
    <property type="match status" value="1"/>
</dbReference>
<organism evidence="1">
    <name type="scientific">Absidia glauca</name>
    <name type="common">Pin mould</name>
    <dbReference type="NCBI Taxonomy" id="4829"/>
    <lineage>
        <taxon>Eukaryota</taxon>
        <taxon>Fungi</taxon>
        <taxon>Fungi incertae sedis</taxon>
        <taxon>Mucoromycota</taxon>
        <taxon>Mucoromycotina</taxon>
        <taxon>Mucoromycetes</taxon>
        <taxon>Mucorales</taxon>
        <taxon>Cunninghamellaceae</taxon>
        <taxon>Absidia</taxon>
    </lineage>
</organism>
<reference evidence="1" key="1">
    <citation type="submission" date="2016-04" db="EMBL/GenBank/DDBJ databases">
        <authorList>
            <person name="Evans L.H."/>
            <person name="Alamgir A."/>
            <person name="Owens N."/>
            <person name="Weber N.D."/>
            <person name="Virtaneva K."/>
            <person name="Barbian K."/>
            <person name="Babar A."/>
            <person name="Rosenke K."/>
        </authorList>
    </citation>
    <scope>NUCLEOTIDE SEQUENCE [LARGE SCALE GENOMIC DNA]</scope>
    <source>
        <strain evidence="1">CBS 101.48</strain>
    </source>
</reference>
<dbReference type="SUPFAM" id="SSF52047">
    <property type="entry name" value="RNI-like"/>
    <property type="match status" value="1"/>
</dbReference>